<evidence type="ECO:0000256" key="3">
    <source>
        <dbReference type="RuleBase" id="RU000524"/>
    </source>
</evidence>
<dbReference type="HAMAP" id="MF_00984">
    <property type="entry name" value="SSB"/>
    <property type="match status" value="1"/>
</dbReference>
<proteinExistence type="inferred from homology"/>
<dbReference type="InterPro" id="IPR011344">
    <property type="entry name" value="ssDNA-bd"/>
</dbReference>
<dbReference type="CDD" id="cd04496">
    <property type="entry name" value="SSB_OBF"/>
    <property type="match status" value="1"/>
</dbReference>
<dbReference type="SUPFAM" id="SSF50249">
    <property type="entry name" value="Nucleic acid-binding proteins"/>
    <property type="match status" value="1"/>
</dbReference>
<dbReference type="PANTHER" id="PTHR10302">
    <property type="entry name" value="SINGLE-STRANDED DNA-BINDING PROTEIN"/>
    <property type="match status" value="1"/>
</dbReference>
<dbReference type="PROSITE" id="PS50935">
    <property type="entry name" value="SSB"/>
    <property type="match status" value="1"/>
</dbReference>
<evidence type="ECO:0000256" key="1">
    <source>
        <dbReference type="ARBA" id="ARBA00023125"/>
    </source>
</evidence>
<dbReference type="Pfam" id="PF00436">
    <property type="entry name" value="SSB"/>
    <property type="match status" value="1"/>
</dbReference>
<feature type="compositionally biased region" description="Low complexity" evidence="4">
    <location>
        <begin position="118"/>
        <end position="193"/>
    </location>
</feature>
<comment type="caution">
    <text evidence="2">Lacks conserved residue(s) required for the propagation of feature annotation.</text>
</comment>
<comment type="caution">
    <text evidence="5">The sequence shown here is derived from an EMBL/GenBank/DDBJ whole genome shotgun (WGS) entry which is preliminary data.</text>
</comment>
<dbReference type="InterPro" id="IPR000424">
    <property type="entry name" value="Primosome_PriB/ssb"/>
</dbReference>
<evidence type="ECO:0000256" key="4">
    <source>
        <dbReference type="SAM" id="MobiDB-lite"/>
    </source>
</evidence>
<dbReference type="Gene3D" id="2.40.50.140">
    <property type="entry name" value="Nucleic acid-binding proteins"/>
    <property type="match status" value="1"/>
</dbReference>
<dbReference type="GO" id="GO:0006260">
    <property type="term" value="P:DNA replication"/>
    <property type="evidence" value="ECO:0007669"/>
    <property type="project" value="InterPro"/>
</dbReference>
<accession>A0AA42RCQ6</accession>
<feature type="region of interest" description="Disordered" evidence="4">
    <location>
        <begin position="117"/>
        <end position="207"/>
    </location>
</feature>
<evidence type="ECO:0000256" key="2">
    <source>
        <dbReference type="HAMAP-Rule" id="MF_00984"/>
    </source>
</evidence>
<dbReference type="NCBIfam" id="TIGR00621">
    <property type="entry name" value="ssb"/>
    <property type="match status" value="1"/>
</dbReference>
<dbReference type="GO" id="GO:0009295">
    <property type="term" value="C:nucleoid"/>
    <property type="evidence" value="ECO:0007669"/>
    <property type="project" value="TreeGrafter"/>
</dbReference>
<name>A0AA42RCQ6_AERCA</name>
<dbReference type="PANTHER" id="PTHR10302:SF27">
    <property type="entry name" value="SINGLE-STRANDED DNA-BINDING PROTEIN"/>
    <property type="match status" value="1"/>
</dbReference>
<keyword evidence="1 2" id="KW-0238">DNA-binding</keyword>
<evidence type="ECO:0000313" key="6">
    <source>
        <dbReference type="Proteomes" id="UP001161704"/>
    </source>
</evidence>
<protein>
    <recommendedName>
        <fullName evidence="2 3">Single-stranded DNA-binding protein</fullName>
        <shortName evidence="2">SSB</shortName>
    </recommendedName>
</protein>
<reference evidence="5" key="1">
    <citation type="submission" date="2022-09" db="EMBL/GenBank/DDBJ databases">
        <title>Intensive care unit water sources are persistently colonized with multi-drug resistant bacteria and are the site of extensive horizontal gene transfer of antibiotic resistance genes.</title>
        <authorList>
            <person name="Diorio-Toth L."/>
        </authorList>
    </citation>
    <scope>NUCLEOTIDE SEQUENCE</scope>
    <source>
        <strain evidence="5">GD03710</strain>
    </source>
</reference>
<dbReference type="AlphaFoldDB" id="A0AA42RCQ6"/>
<evidence type="ECO:0000313" key="5">
    <source>
        <dbReference type="EMBL" id="MDH1507844.1"/>
    </source>
</evidence>
<dbReference type="Proteomes" id="UP001161704">
    <property type="component" value="Unassembled WGS sequence"/>
</dbReference>
<dbReference type="EMBL" id="JAOCIZ010000170">
    <property type="protein sequence ID" value="MDH1507844.1"/>
    <property type="molecule type" value="Genomic_DNA"/>
</dbReference>
<gene>
    <name evidence="5" type="primary">ssb</name>
    <name evidence="5" type="ORF">N5I20_22670</name>
</gene>
<sequence length="220" mass="24070">MATKGVNKVILIGNLGKDPEVRYLPSGAAVCSITIATSEQWRDKQTGEQKERTEWHNVVLQGKIAEVGGEYLKKGSQVYVEGKLQTRKWQDQSGQDRYSTEVIVDGFTGSMQMLGARAQGSGAQSNMQQAQGQQRPQGQGQAVQGQQRPQGQGQPVQGQQRPQGQGQAVQGQQRPQGQGQQGQLQGGYPQQPVYDAAPGWDDDTPFRIQTEMTPELLYAM</sequence>
<dbReference type="RefSeq" id="WP_279963615.1">
    <property type="nucleotide sequence ID" value="NZ_JAOCFK010000057.1"/>
</dbReference>
<comment type="subunit">
    <text evidence="2">Homotetramer.</text>
</comment>
<dbReference type="InterPro" id="IPR012340">
    <property type="entry name" value="NA-bd_OB-fold"/>
</dbReference>
<dbReference type="GO" id="GO:0003697">
    <property type="term" value="F:single-stranded DNA binding"/>
    <property type="evidence" value="ECO:0007669"/>
    <property type="project" value="UniProtKB-UniRule"/>
</dbReference>
<organism evidence="5 6">
    <name type="scientific">Aeromonas caviae</name>
    <name type="common">Aeromonas punctata</name>
    <dbReference type="NCBI Taxonomy" id="648"/>
    <lineage>
        <taxon>Bacteria</taxon>
        <taxon>Pseudomonadati</taxon>
        <taxon>Pseudomonadota</taxon>
        <taxon>Gammaproteobacteria</taxon>
        <taxon>Aeromonadales</taxon>
        <taxon>Aeromonadaceae</taxon>
        <taxon>Aeromonas</taxon>
    </lineage>
</organism>